<organism evidence="9 10">
    <name type="scientific">Helicobacter trogontum</name>
    <dbReference type="NCBI Taxonomy" id="50960"/>
    <lineage>
        <taxon>Bacteria</taxon>
        <taxon>Pseudomonadati</taxon>
        <taxon>Campylobacterota</taxon>
        <taxon>Epsilonproteobacteria</taxon>
        <taxon>Campylobacterales</taxon>
        <taxon>Helicobacteraceae</taxon>
        <taxon>Helicobacter</taxon>
    </lineage>
</organism>
<comment type="catalytic activity">
    <reaction evidence="7">
        <text>a 2'-deoxyadenosine in DNA + S-adenosyl-L-methionine = an N(6)-methyl-2'-deoxyadenosine in DNA + S-adenosyl-L-homocysteine + H(+)</text>
        <dbReference type="Rhea" id="RHEA:15197"/>
        <dbReference type="Rhea" id="RHEA-COMP:12418"/>
        <dbReference type="Rhea" id="RHEA-COMP:12419"/>
        <dbReference type="ChEBI" id="CHEBI:15378"/>
        <dbReference type="ChEBI" id="CHEBI:57856"/>
        <dbReference type="ChEBI" id="CHEBI:59789"/>
        <dbReference type="ChEBI" id="CHEBI:90615"/>
        <dbReference type="ChEBI" id="CHEBI:90616"/>
        <dbReference type="EC" id="2.1.1.72"/>
    </reaction>
</comment>
<feature type="domain" description="Type II methyltransferase M.TaqI-like" evidence="8">
    <location>
        <begin position="70"/>
        <end position="170"/>
    </location>
</feature>
<dbReference type="InterPro" id="IPR002052">
    <property type="entry name" value="DNA_methylase_N6_adenine_CS"/>
</dbReference>
<dbReference type="PRINTS" id="PR00507">
    <property type="entry name" value="N12N6MTFRASE"/>
</dbReference>
<evidence type="ECO:0000256" key="4">
    <source>
        <dbReference type="ARBA" id="ARBA00022691"/>
    </source>
</evidence>
<keyword evidence="10" id="KW-1185">Reference proteome</keyword>
<keyword evidence="3" id="KW-0808">Transferase</keyword>
<evidence type="ECO:0000313" key="10">
    <source>
        <dbReference type="Proteomes" id="UP001562457"/>
    </source>
</evidence>
<evidence type="ECO:0000256" key="1">
    <source>
        <dbReference type="ARBA" id="ARBA00011900"/>
    </source>
</evidence>
<evidence type="ECO:0000313" key="9">
    <source>
        <dbReference type="EMBL" id="GAB0173791.1"/>
    </source>
</evidence>
<dbReference type="GO" id="GO:0008168">
    <property type="term" value="F:methyltransferase activity"/>
    <property type="evidence" value="ECO:0007669"/>
    <property type="project" value="UniProtKB-KW"/>
</dbReference>
<dbReference type="PANTHER" id="PTHR33841:SF6">
    <property type="entry name" value="TYPE II METHYLTRANSFERASE M.HINDII"/>
    <property type="match status" value="1"/>
</dbReference>
<comment type="caution">
    <text evidence="9">The sequence shown here is derived from an EMBL/GenBank/DDBJ whole genome shotgun (WGS) entry which is preliminary data.</text>
</comment>
<dbReference type="Proteomes" id="UP001562457">
    <property type="component" value="Unassembled WGS sequence"/>
</dbReference>
<dbReference type="RefSeq" id="WP_369607784.1">
    <property type="nucleotide sequence ID" value="NZ_BAAFHN010000062.1"/>
</dbReference>
<evidence type="ECO:0000259" key="8">
    <source>
        <dbReference type="Pfam" id="PF07669"/>
    </source>
</evidence>
<sequence length="391" mass="45100">MNLNVESLGQVFTPQHIVSDMLALVQNNGRFLEPSCGNGAFYENLPSNKVGIELDSSIACKGALQLDFFSYPVSEKFDTIIGNPPYVRFQDIRAHTKELLTPFMSMFDERSNLYLFFIYKCILHLNDGGELIFITPRDFLKSTASVKLNEFLFRTGSITHFVELGDRKIFTKAQPNCIIWRFVKGDFTRKTQCLEEFSCINGQILFTKKTYTIPFNSLFFVKVGAVSGADSIFGNEKWGNVEFVGSQTCKSGKTKKMIYGEYGRDCAYLQGFKTQLLQRKIRKFNETNWWEWGRDYHKSEMPRIYVNTKTRNIKPFFLHPCNAYDGSILAIFPKFRVDSKNLENLCTRLNEVNWQELGFVCDGRYLFSQRSLESCVLDSSFGEWLTTPNML</sequence>
<dbReference type="Gene3D" id="3.40.50.150">
    <property type="entry name" value="Vaccinia Virus protein VP39"/>
    <property type="match status" value="1"/>
</dbReference>
<evidence type="ECO:0000256" key="2">
    <source>
        <dbReference type="ARBA" id="ARBA00022603"/>
    </source>
</evidence>
<evidence type="ECO:0000256" key="3">
    <source>
        <dbReference type="ARBA" id="ARBA00022679"/>
    </source>
</evidence>
<evidence type="ECO:0000256" key="6">
    <source>
        <dbReference type="ARBA" id="ARBA00023125"/>
    </source>
</evidence>
<accession>A0ABQ0D603</accession>
<dbReference type="GO" id="GO:0032259">
    <property type="term" value="P:methylation"/>
    <property type="evidence" value="ECO:0007669"/>
    <property type="project" value="UniProtKB-KW"/>
</dbReference>
<keyword evidence="6" id="KW-0238">DNA-binding</keyword>
<dbReference type="InterPro" id="IPR029063">
    <property type="entry name" value="SAM-dependent_MTases_sf"/>
</dbReference>
<gene>
    <name evidence="9" type="primary">HINDIIM</name>
    <name evidence="9" type="ORF">NHP164001_18130</name>
</gene>
<evidence type="ECO:0000256" key="7">
    <source>
        <dbReference type="ARBA" id="ARBA00047942"/>
    </source>
</evidence>
<dbReference type="InterPro" id="IPR011639">
    <property type="entry name" value="MethylTrfase_TaqI-like_dom"/>
</dbReference>
<dbReference type="InterPro" id="IPR050953">
    <property type="entry name" value="N4_N6_ade-DNA_methylase"/>
</dbReference>
<dbReference type="PANTHER" id="PTHR33841">
    <property type="entry name" value="DNA METHYLTRANSFERASE YEEA-RELATED"/>
    <property type="match status" value="1"/>
</dbReference>
<reference evidence="9 10" key="1">
    <citation type="submission" date="2024-06" db="EMBL/GenBank/DDBJ databases">
        <title>Draft genome sequence of Helicobacter trogontum NHP16-4001.</title>
        <authorList>
            <person name="Rimbara E."/>
            <person name="Suzuki M."/>
        </authorList>
    </citation>
    <scope>NUCLEOTIDE SEQUENCE [LARGE SCALE GENOMIC DNA]</scope>
    <source>
        <strain evidence="9 10">NHP16-4001</strain>
    </source>
</reference>
<keyword evidence="5" id="KW-0680">Restriction system</keyword>
<keyword evidence="4" id="KW-0949">S-adenosyl-L-methionine</keyword>
<name>A0ABQ0D603_9HELI</name>
<proteinExistence type="predicted"/>
<dbReference type="PROSITE" id="PS00092">
    <property type="entry name" value="N6_MTASE"/>
    <property type="match status" value="1"/>
</dbReference>
<dbReference type="Pfam" id="PF07669">
    <property type="entry name" value="Eco57I"/>
    <property type="match status" value="1"/>
</dbReference>
<evidence type="ECO:0000256" key="5">
    <source>
        <dbReference type="ARBA" id="ARBA00022747"/>
    </source>
</evidence>
<keyword evidence="2 9" id="KW-0489">Methyltransferase</keyword>
<protein>
    <recommendedName>
        <fullName evidence="1">site-specific DNA-methyltransferase (adenine-specific)</fullName>
        <ecNumber evidence="1">2.1.1.72</ecNumber>
    </recommendedName>
</protein>
<dbReference type="EMBL" id="BAAFHN010000062">
    <property type="protein sequence ID" value="GAB0173791.1"/>
    <property type="molecule type" value="Genomic_DNA"/>
</dbReference>
<dbReference type="EC" id="2.1.1.72" evidence="1"/>
<dbReference type="SUPFAM" id="SSF53335">
    <property type="entry name" value="S-adenosyl-L-methionine-dependent methyltransferases"/>
    <property type="match status" value="1"/>
</dbReference>